<dbReference type="STRING" id="49451.A0A1J6J095"/>
<name>A0A1J6J095_NICAT</name>
<evidence type="ECO:0000313" key="1">
    <source>
        <dbReference type="EMBL" id="OIT04403.1"/>
    </source>
</evidence>
<dbReference type="AlphaFoldDB" id="A0A1J6J095"/>
<accession>A0A1J6J095</accession>
<protein>
    <recommendedName>
        <fullName evidence="3">Reverse transcriptase zinc-binding domain-containing protein</fullName>
    </recommendedName>
</protein>
<evidence type="ECO:0000313" key="2">
    <source>
        <dbReference type="Proteomes" id="UP000187609"/>
    </source>
</evidence>
<dbReference type="OMA" id="TIATERW"/>
<dbReference type="EMBL" id="MJEQ01037185">
    <property type="protein sequence ID" value="OIT04403.1"/>
    <property type="molecule type" value="Genomic_DNA"/>
</dbReference>
<organism evidence="1 2">
    <name type="scientific">Nicotiana attenuata</name>
    <name type="common">Coyote tobacco</name>
    <dbReference type="NCBI Taxonomy" id="49451"/>
    <lineage>
        <taxon>Eukaryota</taxon>
        <taxon>Viridiplantae</taxon>
        <taxon>Streptophyta</taxon>
        <taxon>Embryophyta</taxon>
        <taxon>Tracheophyta</taxon>
        <taxon>Spermatophyta</taxon>
        <taxon>Magnoliopsida</taxon>
        <taxon>eudicotyledons</taxon>
        <taxon>Gunneridae</taxon>
        <taxon>Pentapetalae</taxon>
        <taxon>asterids</taxon>
        <taxon>lamiids</taxon>
        <taxon>Solanales</taxon>
        <taxon>Solanaceae</taxon>
        <taxon>Nicotianoideae</taxon>
        <taxon>Nicotianeae</taxon>
        <taxon>Nicotiana</taxon>
    </lineage>
</organism>
<sequence length="117" mass="13734">CPLCNQATESIAHLFFQCTIATERWSKLMQWQGIRRQVMSWNDELDWAVVNYNGKNPEAELYRMVLAGGVYYVWQERNQRVFMNKKRDVDTIIKIIVRDVFHKGSIKPSVAGKLKNL</sequence>
<feature type="non-terminal residue" evidence="1">
    <location>
        <position position="117"/>
    </location>
</feature>
<feature type="non-terminal residue" evidence="1">
    <location>
        <position position="1"/>
    </location>
</feature>
<dbReference type="Proteomes" id="UP000187609">
    <property type="component" value="Unassembled WGS sequence"/>
</dbReference>
<comment type="caution">
    <text evidence="1">The sequence shown here is derived from an EMBL/GenBank/DDBJ whole genome shotgun (WGS) entry which is preliminary data.</text>
</comment>
<proteinExistence type="predicted"/>
<keyword evidence="2" id="KW-1185">Reference proteome</keyword>
<dbReference type="Gramene" id="OIT04403">
    <property type="protein sequence ID" value="OIT04403"/>
    <property type="gene ID" value="A4A49_65235"/>
</dbReference>
<reference evidence="1" key="1">
    <citation type="submission" date="2016-11" db="EMBL/GenBank/DDBJ databases">
        <title>The genome of Nicotiana attenuata.</title>
        <authorList>
            <person name="Xu S."/>
            <person name="Brockmoeller T."/>
            <person name="Gaquerel E."/>
            <person name="Navarro A."/>
            <person name="Kuhl H."/>
            <person name="Gase K."/>
            <person name="Ling Z."/>
            <person name="Zhou W."/>
            <person name="Kreitzer C."/>
            <person name="Stanke M."/>
            <person name="Tang H."/>
            <person name="Lyons E."/>
            <person name="Pandey P."/>
            <person name="Pandey S.P."/>
            <person name="Timmermann B."/>
            <person name="Baldwin I.T."/>
        </authorList>
    </citation>
    <scope>NUCLEOTIDE SEQUENCE [LARGE SCALE GENOMIC DNA]</scope>
    <source>
        <strain evidence="1">UT</strain>
    </source>
</reference>
<gene>
    <name evidence="1" type="ORF">A4A49_65235</name>
</gene>
<evidence type="ECO:0008006" key="3">
    <source>
        <dbReference type="Google" id="ProtNLM"/>
    </source>
</evidence>